<dbReference type="AlphaFoldDB" id="A0ABD2QJJ0"/>
<keyword evidence="3" id="KW-1185">Reference proteome</keyword>
<dbReference type="SMART" id="SM00608">
    <property type="entry name" value="ACR"/>
    <property type="match status" value="1"/>
</dbReference>
<name>A0ABD2QJJ0_9PLAT</name>
<dbReference type="PANTHER" id="PTHR11905:SF159">
    <property type="entry name" value="ADAM METALLOPROTEASE"/>
    <property type="match status" value="1"/>
</dbReference>
<reference evidence="2 3" key="1">
    <citation type="submission" date="2024-11" db="EMBL/GenBank/DDBJ databases">
        <title>Adaptive evolution of stress response genes in parasites aligns with host niche diversity.</title>
        <authorList>
            <person name="Hahn C."/>
            <person name="Resl P."/>
        </authorList>
    </citation>
    <scope>NUCLEOTIDE SEQUENCE [LARGE SCALE GENOMIC DNA]</scope>
    <source>
        <strain evidence="2">EGGRZ-B1_66</strain>
        <tissue evidence="2">Body</tissue>
    </source>
</reference>
<sequence>MKSLLEKIHSYDSDFNCLLDNPISDLMSKTAMCGNGQVEAGEDCDYGLLTKDTVCDPKTCKFVGDAAEKQTLPSKCPWSSPETGPVDECCEMATLEDGTKGFFQRPNSTPCDGGLGFCRNGFCESRDWQCRRAFGQNFTSAPEETYAINGGEAWSSGFCSYHPYSTAVEHYEFRTKRCLARDRACGSLICTDGTLELHVDVSRYSTVIKHHLSVNGHDERFVSAIQDSQLSGAPDPLLVADGISCGRFRVGFLFLSLTTHSCLPRAEMREAEMRSRRIVSRFFIPSFVRSIDRYFFHCTAIFFYLCTSQNSINRLCITITRLA</sequence>
<dbReference type="EMBL" id="JBJKFK010000108">
    <property type="protein sequence ID" value="KAL3319705.1"/>
    <property type="molecule type" value="Genomic_DNA"/>
</dbReference>
<comment type="caution">
    <text evidence="2">The sequence shown here is derived from an EMBL/GenBank/DDBJ whole genome shotgun (WGS) entry which is preliminary data.</text>
</comment>
<dbReference type="Proteomes" id="UP001626550">
    <property type="component" value="Unassembled WGS sequence"/>
</dbReference>
<gene>
    <name evidence="2" type="primary">ADAM28</name>
    <name evidence="2" type="ORF">Ciccas_001612</name>
</gene>
<protein>
    <submittedName>
        <fullName evidence="2">ADAM metallopeptidase domain 28</fullName>
    </submittedName>
</protein>
<evidence type="ECO:0000313" key="2">
    <source>
        <dbReference type="EMBL" id="KAL3319705.1"/>
    </source>
</evidence>
<accession>A0ABD2QJJ0</accession>
<dbReference type="Pfam" id="PF08516">
    <property type="entry name" value="ADAM_CR"/>
    <property type="match status" value="1"/>
</dbReference>
<dbReference type="PANTHER" id="PTHR11905">
    <property type="entry name" value="ADAM A DISINTEGRIN AND METALLOPROTEASE DOMAIN"/>
    <property type="match status" value="1"/>
</dbReference>
<evidence type="ECO:0000313" key="3">
    <source>
        <dbReference type="Proteomes" id="UP001626550"/>
    </source>
</evidence>
<proteinExistence type="predicted"/>
<feature type="domain" description="ADAM cysteine-rich" evidence="1">
    <location>
        <begin position="106"/>
        <end position="250"/>
    </location>
</feature>
<organism evidence="2 3">
    <name type="scientific">Cichlidogyrus casuarinus</name>
    <dbReference type="NCBI Taxonomy" id="1844966"/>
    <lineage>
        <taxon>Eukaryota</taxon>
        <taxon>Metazoa</taxon>
        <taxon>Spiralia</taxon>
        <taxon>Lophotrochozoa</taxon>
        <taxon>Platyhelminthes</taxon>
        <taxon>Monogenea</taxon>
        <taxon>Monopisthocotylea</taxon>
        <taxon>Dactylogyridea</taxon>
        <taxon>Ancyrocephalidae</taxon>
        <taxon>Cichlidogyrus</taxon>
    </lineage>
</organism>
<evidence type="ECO:0000259" key="1">
    <source>
        <dbReference type="SMART" id="SM00608"/>
    </source>
</evidence>
<dbReference type="InterPro" id="IPR006586">
    <property type="entry name" value="ADAM_Cys-rich"/>
</dbReference>